<dbReference type="Pfam" id="PF12388">
    <property type="entry name" value="Peptidase_M57"/>
    <property type="match status" value="1"/>
</dbReference>
<dbReference type="SUPFAM" id="SSF117074">
    <property type="entry name" value="Hypothetical protein PA1324"/>
    <property type="match status" value="1"/>
</dbReference>
<dbReference type="InterPro" id="IPR045474">
    <property type="entry name" value="GEVED"/>
</dbReference>
<dbReference type="GO" id="GO:0000272">
    <property type="term" value="P:polysaccharide catabolic process"/>
    <property type="evidence" value="ECO:0007669"/>
    <property type="project" value="InterPro"/>
</dbReference>
<evidence type="ECO:0000313" key="3">
    <source>
        <dbReference type="EMBL" id="QDT13375.1"/>
    </source>
</evidence>
<dbReference type="Gene3D" id="2.60.40.3440">
    <property type="match status" value="2"/>
</dbReference>
<dbReference type="InterPro" id="IPR013783">
    <property type="entry name" value="Ig-like_fold"/>
</dbReference>
<dbReference type="Gene3D" id="2.60.40.10">
    <property type="entry name" value="Immunoglobulins"/>
    <property type="match status" value="1"/>
</dbReference>
<dbReference type="InterPro" id="IPR024653">
    <property type="entry name" value="Peptidase_M10/M27/M57"/>
</dbReference>
<dbReference type="Pfam" id="PF20009">
    <property type="entry name" value="GEVED"/>
    <property type="match status" value="1"/>
</dbReference>
<dbReference type="Proteomes" id="UP000319817">
    <property type="component" value="Chromosome"/>
</dbReference>
<organism evidence="3 4">
    <name type="scientific">Stieleria marina</name>
    <dbReference type="NCBI Taxonomy" id="1930275"/>
    <lineage>
        <taxon>Bacteria</taxon>
        <taxon>Pseudomonadati</taxon>
        <taxon>Planctomycetota</taxon>
        <taxon>Planctomycetia</taxon>
        <taxon>Pirellulales</taxon>
        <taxon>Pirellulaceae</taxon>
        <taxon>Stieleria</taxon>
    </lineage>
</organism>
<gene>
    <name evidence="3" type="ORF">K239x_53930</name>
</gene>
<proteinExistence type="predicted"/>
<name>A0A517P1Y6_9BACT</name>
<sequence length="1794" mass="189268">MIKRTESNTPSKQRRDKKRGISKRRRMMMESLEQRQLLAAEIVDLPAVTLPTYEQSRDIGTVQAFSYIESETGTSFGENDSLQTADFVPLGTGSGQQDTIDITGALPFTTVRPPISLPDGTVIPQSFSADIDYFNFDLRAGDILDIATLSAAGSFTLFNPDGSVWYAITDNQAAGGGVFYPVNSPLQTLGNAAYAQVIPEDGRYTVAIAPNNTQSSYTVGLRVYRPAVESLPIGAQQYVFLELDGGIYSQTILNDGTGIPQVEVFRVPSLLETLPVLGLPANDTVAYNRLVDLTLEELERQFDYLGVSGNAGDFDQTGVPGDYGVTILNSRDHVDPGNHPLVTRVAVGGVSGDINGPAGLFGISQTIDVGNFGMSDTVFTVFDALAVSATLGVPISPSASVLEAAADLTALTISHELGHSFGLRHTLRANNIVSIIDGQVNDAQDLGVGVDGIYGTPDDVNVDFIDDVFDPAEGILGTQYVTNGLANTLVTGTVGGSVNGRVFNDLGRDGNGTNDAGIPGVTVFVDSNGDGVLNPGESSTLSAFDGTFTLSAANGSANVVAIRPDAFVETTSTSVSVAFGGGASSVQFGFAQVNPDVTGFKFSDLNENAIPDANENAIGGVYIYLDLDGDDRPDLGEPAAITGADGTYSINFPGPGTFAIREVAEPGFTQTLPVSGEFTVIYDGTTFTAIDGPTRIVPSQTFPVAPGEAVVSNGTNWFAYATADVVSQGTSLVGVNFGNSPSRDYGDAPVTGTSSSGATFGYRTLDTSHGIVDGLSLGIEVDRDVAGQPSIDALGDDTNGSIQTDGSVLDDEDGVGTLTTPFAVGDTNVIQVVANNTTGTSAYLQAWMDFNADGVFDDSEQIAKNVQLGSGTFDLSVDVPTDAVIGTTYARFRYSYDSNLDWFGGADSGEVEDYAFTILGDSKIANNDIVPVERNAVAFDVTDQILANDFADNGLTIIGIQTVVDPNAGLDDVKLTVDTKGQVRLNNGRIFYTPVTGEFGEDKFIYTVQDGFDRVASAIVTLSIEFLSDNPIAVDDFFTVPRGSSDRALNVLDNDLPSRAGGLSIISALPGDRGGNITIIGGGQSLRYTPQVGFIGTEQFVYNVQDNDGKVTSATVSVDVGREQRVVLGDYDVEFSIELLDRNYQPLPSAVPVGTEFYVRVFVEDLDDGIPDGVASAFLDLLYSDQQVNVLPKPEGSTSAFDFDIDFGELFQGVVVNDFDTTDPSDTNPFRQGNSQVPGILNEIGALQTTIPNATHDVRTELLTIGMVAAQPGIAVFQGDPANNIISETVVVGSDEIVPVNRLLFGAAELEILPGGTETSSAIDDSFPDNLDSLERSFGDSSVTSYRLNVLANDNLGPTDRIISRQILTEGGLGQATFNDNGTVVDPDDPSTFKNLNDDYIDYVPNNGAVGFESFTYFILTADGIRSTAEVTLAINKDQIINDADRDLVDINFVLVDEAGAPLDLNNGVSVGDTFGVQVNLKDIRPSAIVNTSVFAGYLDVLYDNGLIATTDTTTASRNQVSQDFFDFDVTFQVDPQQGFRVDAAVGNAQRPGIIDEFGSFLIQDVAENLTAPNGNLMATIYFEAIASGTARVVGSPADSFPFQDTLLSRENDPVPVSQIRYDVLEFNITGPQGEFIQNPTLAADVNNDGDISPLDALLVLNRLSSEAQNVQGESASNNGHYLDVSGNGDLSPLDALMVLNALADARANAQSGQGELVSDILDSSTTQLGTDSSSVASDSVFAELKEGPVVDASVGDTAVGSLASISIADGETDADEDNELLNLLADDLLDLNG</sequence>
<feature type="region of interest" description="Disordered" evidence="1">
    <location>
        <begin position="1"/>
        <end position="24"/>
    </location>
</feature>
<evidence type="ECO:0000313" key="4">
    <source>
        <dbReference type="Proteomes" id="UP000319817"/>
    </source>
</evidence>
<dbReference type="InterPro" id="IPR036439">
    <property type="entry name" value="Dockerin_dom_sf"/>
</dbReference>
<dbReference type="Pfam" id="PF17963">
    <property type="entry name" value="Big_9"/>
    <property type="match status" value="2"/>
</dbReference>
<dbReference type="Gene3D" id="2.60.120.380">
    <property type="match status" value="1"/>
</dbReference>
<dbReference type="EMBL" id="CP036526">
    <property type="protein sequence ID" value="QDT13375.1"/>
    <property type="molecule type" value="Genomic_DNA"/>
</dbReference>
<reference evidence="3 4" key="1">
    <citation type="submission" date="2019-02" db="EMBL/GenBank/DDBJ databases">
        <title>Deep-cultivation of Planctomycetes and their phenomic and genomic characterization uncovers novel biology.</title>
        <authorList>
            <person name="Wiegand S."/>
            <person name="Jogler M."/>
            <person name="Boedeker C."/>
            <person name="Pinto D."/>
            <person name="Vollmers J."/>
            <person name="Rivas-Marin E."/>
            <person name="Kohn T."/>
            <person name="Peeters S.H."/>
            <person name="Heuer A."/>
            <person name="Rast P."/>
            <person name="Oberbeckmann S."/>
            <person name="Bunk B."/>
            <person name="Jeske O."/>
            <person name="Meyerdierks A."/>
            <person name="Storesund J.E."/>
            <person name="Kallscheuer N."/>
            <person name="Luecker S."/>
            <person name="Lage O.M."/>
            <person name="Pohl T."/>
            <person name="Merkel B.J."/>
            <person name="Hornburger P."/>
            <person name="Mueller R.-W."/>
            <person name="Bruemmer F."/>
            <person name="Labrenz M."/>
            <person name="Spormann A.M."/>
            <person name="Op den Camp H."/>
            <person name="Overmann J."/>
            <person name="Amann R."/>
            <person name="Jetten M.S.M."/>
            <person name="Mascher T."/>
            <person name="Medema M.H."/>
            <person name="Devos D.P."/>
            <person name="Kaster A.-K."/>
            <person name="Ovreas L."/>
            <person name="Rohde M."/>
            <person name="Galperin M.Y."/>
            <person name="Jogler C."/>
        </authorList>
    </citation>
    <scope>NUCLEOTIDE SEQUENCE [LARGE SCALE GENOMIC DNA]</scope>
    <source>
        <strain evidence="3 4">K23_9</strain>
    </source>
</reference>
<dbReference type="OrthoDB" id="227529at2"/>
<protein>
    <recommendedName>
        <fullName evidence="2">GEVED domain-containing protein</fullName>
    </recommendedName>
</protein>
<dbReference type="SUPFAM" id="SSF63446">
    <property type="entry name" value="Type I dockerin domain"/>
    <property type="match status" value="1"/>
</dbReference>
<dbReference type="InterPro" id="IPR002105">
    <property type="entry name" value="Dockerin_1_rpt"/>
</dbReference>
<evidence type="ECO:0000259" key="2">
    <source>
        <dbReference type="Pfam" id="PF20009"/>
    </source>
</evidence>
<dbReference type="Pfam" id="PF00404">
    <property type="entry name" value="Dockerin_1"/>
    <property type="match status" value="1"/>
</dbReference>
<dbReference type="Gene3D" id="1.10.1330.10">
    <property type="entry name" value="Dockerin domain"/>
    <property type="match status" value="1"/>
</dbReference>
<accession>A0A517P1Y6</accession>
<feature type="domain" description="GEVED" evidence="2">
    <location>
        <begin position="843"/>
        <end position="916"/>
    </location>
</feature>
<dbReference type="RefSeq" id="WP_145421117.1">
    <property type="nucleotide sequence ID" value="NZ_CP036526.1"/>
</dbReference>
<keyword evidence="4" id="KW-1185">Reference proteome</keyword>
<feature type="compositionally biased region" description="Basic residues" evidence="1">
    <location>
        <begin position="12"/>
        <end position="24"/>
    </location>
</feature>
<evidence type="ECO:0000256" key="1">
    <source>
        <dbReference type="SAM" id="MobiDB-lite"/>
    </source>
</evidence>
<dbReference type="GO" id="GO:0004553">
    <property type="term" value="F:hydrolase activity, hydrolyzing O-glycosyl compounds"/>
    <property type="evidence" value="ECO:0007669"/>
    <property type="project" value="InterPro"/>
</dbReference>